<keyword evidence="3" id="KW-0547">Nucleotide-binding</keyword>
<dbReference type="GO" id="GO:0015408">
    <property type="term" value="F:ABC-type ferric iron transporter activity"/>
    <property type="evidence" value="ECO:0007669"/>
    <property type="project" value="InterPro"/>
</dbReference>
<keyword evidence="4 8" id="KW-0067">ATP-binding</keyword>
<dbReference type="InterPro" id="IPR047641">
    <property type="entry name" value="ABC_transpr_MalK/UgpC-like"/>
</dbReference>
<evidence type="ECO:0000256" key="1">
    <source>
        <dbReference type="ARBA" id="ARBA00022448"/>
    </source>
</evidence>
<dbReference type="InterPro" id="IPR013611">
    <property type="entry name" value="Transp-assoc_OB_typ2"/>
</dbReference>
<keyword evidence="9" id="KW-1185">Reference proteome</keyword>
<dbReference type="KEGG" id="rfo:REIFOR_02733"/>
<dbReference type="InterPro" id="IPR015853">
    <property type="entry name" value="ABC_transpr_FbpC"/>
</dbReference>
<sequence length="350" mass="38070">MLQINQLTTVDPKVSLNDVSFLFEAGKIYTILGRTGAGKTELLRALMGLNPLAAGDIHLDGTDISERPIRARNMSLVYQQFINYPHLSVLDNVAFPLRRQGKKKPEAQALATDMLASVGLGDFLERRPAQLSGGQQQRVALARAMVKKSRILMLDEPLANLDYKLREQLREEFPRLVAANSDSVILYTTTEPREAMELGNTMIIMHNGSIVASGPPAELFAHPPTIDAASVISDPPISFISGFVRNNELFFAEGKPAPSDGLVLPSDGPVTIALRPDAIEPNGPLQATIGLSEFSGSETIIHLDFDFGRAIMLVEGIGSFEVGETLKVSIQAEHIMLFAPDGRNITTRSN</sequence>
<dbReference type="CDD" id="cd03259">
    <property type="entry name" value="ABC_Carb_Solutes_like"/>
    <property type="match status" value="1"/>
</dbReference>
<evidence type="ECO:0000256" key="4">
    <source>
        <dbReference type="ARBA" id="ARBA00022840"/>
    </source>
</evidence>
<dbReference type="InterPro" id="IPR027417">
    <property type="entry name" value="P-loop_NTPase"/>
</dbReference>
<keyword evidence="5" id="KW-1278">Translocase</keyword>
<protein>
    <submittedName>
        <fullName evidence="8">ABC transporter, ATP-binding protein</fullName>
    </submittedName>
</protein>
<dbReference type="Pfam" id="PF08402">
    <property type="entry name" value="TOBE_2"/>
    <property type="match status" value="1"/>
</dbReference>
<dbReference type="AlphaFoldDB" id="A0A2K8KSZ2"/>
<keyword evidence="2" id="KW-1003">Cell membrane</keyword>
<dbReference type="EMBL" id="CP011797">
    <property type="protein sequence ID" value="ATX77855.1"/>
    <property type="molecule type" value="Genomic_DNA"/>
</dbReference>
<dbReference type="GO" id="GO:0005524">
    <property type="term" value="F:ATP binding"/>
    <property type="evidence" value="ECO:0007669"/>
    <property type="project" value="UniProtKB-KW"/>
</dbReference>
<organism evidence="8 9">
    <name type="scientific">Reinekea forsetii</name>
    <dbReference type="NCBI Taxonomy" id="1336806"/>
    <lineage>
        <taxon>Bacteria</taxon>
        <taxon>Pseudomonadati</taxon>
        <taxon>Pseudomonadota</taxon>
        <taxon>Gammaproteobacteria</taxon>
        <taxon>Oceanospirillales</taxon>
        <taxon>Saccharospirillaceae</taxon>
        <taxon>Reinekea</taxon>
    </lineage>
</organism>
<dbReference type="InterPro" id="IPR012340">
    <property type="entry name" value="NA-bd_OB-fold"/>
</dbReference>
<name>A0A2K8KSZ2_9GAMM</name>
<dbReference type="Pfam" id="PF00005">
    <property type="entry name" value="ABC_tran"/>
    <property type="match status" value="1"/>
</dbReference>
<feature type="domain" description="ABC transporter" evidence="7">
    <location>
        <begin position="1"/>
        <end position="232"/>
    </location>
</feature>
<evidence type="ECO:0000256" key="6">
    <source>
        <dbReference type="ARBA" id="ARBA00023136"/>
    </source>
</evidence>
<reference evidence="8 9" key="1">
    <citation type="journal article" date="2017" name="Environ. Microbiol.">
        <title>Genomic and physiological analyses of 'Reinekea forsetii' reveal a versatile opportunistic lifestyle during spring algae blooms.</title>
        <authorList>
            <person name="Avci B."/>
            <person name="Hahnke R.L."/>
            <person name="Chafee M."/>
            <person name="Fischer T."/>
            <person name="Gruber-Vodicka H."/>
            <person name="Tegetmeyer H.E."/>
            <person name="Harder J."/>
            <person name="Fuchs B.M."/>
            <person name="Amann R.I."/>
            <person name="Teeling H."/>
        </authorList>
    </citation>
    <scope>NUCLEOTIDE SEQUENCE [LARGE SCALE GENOMIC DNA]</scope>
    <source>
        <strain evidence="8 9">Hel1_31_D35</strain>
    </source>
</reference>
<evidence type="ECO:0000313" key="8">
    <source>
        <dbReference type="EMBL" id="ATX77855.1"/>
    </source>
</evidence>
<dbReference type="OrthoDB" id="9802264at2"/>
<evidence type="ECO:0000256" key="5">
    <source>
        <dbReference type="ARBA" id="ARBA00022967"/>
    </source>
</evidence>
<dbReference type="Gene3D" id="2.40.50.100">
    <property type="match status" value="1"/>
</dbReference>
<dbReference type="InterPro" id="IPR003439">
    <property type="entry name" value="ABC_transporter-like_ATP-bd"/>
</dbReference>
<dbReference type="Proteomes" id="UP000229757">
    <property type="component" value="Chromosome"/>
</dbReference>
<dbReference type="SUPFAM" id="SSF50331">
    <property type="entry name" value="MOP-like"/>
    <property type="match status" value="1"/>
</dbReference>
<dbReference type="PROSITE" id="PS00211">
    <property type="entry name" value="ABC_TRANSPORTER_1"/>
    <property type="match status" value="1"/>
</dbReference>
<dbReference type="PANTHER" id="PTHR43875">
    <property type="entry name" value="MALTODEXTRIN IMPORT ATP-BINDING PROTEIN MSMX"/>
    <property type="match status" value="1"/>
</dbReference>
<dbReference type="GO" id="GO:0055052">
    <property type="term" value="C:ATP-binding cassette (ABC) transporter complex, substrate-binding subunit-containing"/>
    <property type="evidence" value="ECO:0007669"/>
    <property type="project" value="TreeGrafter"/>
</dbReference>
<dbReference type="GO" id="GO:0016887">
    <property type="term" value="F:ATP hydrolysis activity"/>
    <property type="evidence" value="ECO:0007669"/>
    <property type="project" value="InterPro"/>
</dbReference>
<keyword evidence="6" id="KW-0472">Membrane</keyword>
<dbReference type="Gene3D" id="2.40.50.140">
    <property type="entry name" value="Nucleic acid-binding proteins"/>
    <property type="match status" value="1"/>
</dbReference>
<dbReference type="SUPFAM" id="SSF52540">
    <property type="entry name" value="P-loop containing nucleoside triphosphate hydrolases"/>
    <property type="match status" value="1"/>
</dbReference>
<proteinExistence type="predicted"/>
<dbReference type="InterPro" id="IPR017871">
    <property type="entry name" value="ABC_transporter-like_CS"/>
</dbReference>
<dbReference type="InterPro" id="IPR003593">
    <property type="entry name" value="AAA+_ATPase"/>
</dbReference>
<dbReference type="RefSeq" id="WP_100258080.1">
    <property type="nucleotide sequence ID" value="NZ_CP011797.1"/>
</dbReference>
<evidence type="ECO:0000256" key="2">
    <source>
        <dbReference type="ARBA" id="ARBA00022475"/>
    </source>
</evidence>
<dbReference type="Gene3D" id="3.40.50.300">
    <property type="entry name" value="P-loop containing nucleotide triphosphate hydrolases"/>
    <property type="match status" value="1"/>
</dbReference>
<dbReference type="PROSITE" id="PS50893">
    <property type="entry name" value="ABC_TRANSPORTER_2"/>
    <property type="match status" value="1"/>
</dbReference>
<keyword evidence="1" id="KW-0813">Transport</keyword>
<evidence type="ECO:0000313" key="9">
    <source>
        <dbReference type="Proteomes" id="UP000229757"/>
    </source>
</evidence>
<dbReference type="InterPro" id="IPR008995">
    <property type="entry name" value="Mo/tungstate-bd_C_term_dom"/>
</dbReference>
<dbReference type="SMART" id="SM00382">
    <property type="entry name" value="AAA"/>
    <property type="match status" value="1"/>
</dbReference>
<evidence type="ECO:0000256" key="3">
    <source>
        <dbReference type="ARBA" id="ARBA00022741"/>
    </source>
</evidence>
<evidence type="ECO:0000259" key="7">
    <source>
        <dbReference type="PROSITE" id="PS50893"/>
    </source>
</evidence>
<dbReference type="PANTHER" id="PTHR43875:SF15">
    <property type="entry name" value="TREHALOSE IMPORT ATP-BINDING PROTEIN SUGC"/>
    <property type="match status" value="1"/>
</dbReference>
<gene>
    <name evidence="8" type="ORF">REIFOR_02733</name>
</gene>
<accession>A0A2K8KSZ2</accession>